<dbReference type="NCBIfam" id="TIGR03696">
    <property type="entry name" value="Rhs_assc_core"/>
    <property type="match status" value="1"/>
</dbReference>
<dbReference type="OrthoDB" id="824686at2"/>
<evidence type="ECO:0000313" key="2">
    <source>
        <dbReference type="Proteomes" id="UP000316614"/>
    </source>
</evidence>
<dbReference type="InterPro" id="IPR022385">
    <property type="entry name" value="Rhs_assc_core"/>
</dbReference>
<dbReference type="AlphaFoldDB" id="A0A514CL67"/>
<dbReference type="Gene3D" id="2.180.10.10">
    <property type="entry name" value="RHS repeat-associated core"/>
    <property type="match status" value="1"/>
</dbReference>
<dbReference type="EMBL" id="CP041253">
    <property type="protein sequence ID" value="QDH80575.1"/>
    <property type="molecule type" value="Genomic_DNA"/>
</dbReference>
<dbReference type="InterPro" id="IPR050708">
    <property type="entry name" value="T6SS_VgrG/RHS"/>
</dbReference>
<name>A0A514CL67_9BACT</name>
<dbReference type="Proteomes" id="UP000316614">
    <property type="component" value="Chromosome"/>
</dbReference>
<gene>
    <name evidence="1" type="ORF">FKX85_16615</name>
</gene>
<evidence type="ECO:0000313" key="1">
    <source>
        <dbReference type="EMBL" id="QDH80575.1"/>
    </source>
</evidence>
<sequence length="394" mass="44737">MISHGSGIAGAPKAYLNMLVLDRNHNYVTSSFIQVSTSAKENGSDIPHEYRKINPVTIKEPGYAYIYLSNESTTPTEVFFDDMQVMQASGYIVQKDDYYPFGMSFNSYTKPSSTSQAFKFNGKERDEVTGWDDFGARMYMSDLGRWGVIDPMADQMRRYSPYNYAFDNPIRFIDPDGMLPADSRFENYENYDYGSFSILGGNLEGTNDLLGIGHQNLIFPPLYIGSQNDKKDKIYEGGTMDMFTIERTRLDPYVGPSRWRGSGNWASTTLSLMAYDLGTFEPSDLAWQKWAVYGVIGVAAITTSMLQYNDDPFPKPWYTDRPKNYIPKAPEGFNPKRFDGGFPPNNVAKWALIGAGTYKIYKNYKKSIRTNNVHKPALMDKTYVAPSPKLYRKP</sequence>
<organism evidence="1 2">
    <name type="scientific">Echinicola soli</name>
    <dbReference type="NCBI Taxonomy" id="2591634"/>
    <lineage>
        <taxon>Bacteria</taxon>
        <taxon>Pseudomonadati</taxon>
        <taxon>Bacteroidota</taxon>
        <taxon>Cytophagia</taxon>
        <taxon>Cytophagales</taxon>
        <taxon>Cyclobacteriaceae</taxon>
        <taxon>Echinicola</taxon>
    </lineage>
</organism>
<dbReference type="RefSeq" id="WP_141615805.1">
    <property type="nucleotide sequence ID" value="NZ_CP041253.1"/>
</dbReference>
<protein>
    <submittedName>
        <fullName evidence="1">RHS repeat-associated core domain-containing protein</fullName>
    </submittedName>
</protein>
<accession>A0A514CL67</accession>
<reference evidence="1 2" key="1">
    <citation type="submission" date="2019-06" db="EMBL/GenBank/DDBJ databases">
        <title>Echinicola alkalisoli sp. nov. isolated from saline soil.</title>
        <authorList>
            <person name="Sun J.-Q."/>
            <person name="Xu L."/>
        </authorList>
    </citation>
    <scope>NUCLEOTIDE SEQUENCE [LARGE SCALE GENOMIC DNA]</scope>
    <source>
        <strain evidence="1 2">LN3S3</strain>
    </source>
</reference>
<proteinExistence type="predicted"/>
<dbReference type="PANTHER" id="PTHR32305">
    <property type="match status" value="1"/>
</dbReference>
<dbReference type="KEGG" id="echi:FKX85_16615"/>
<keyword evidence="2" id="KW-1185">Reference proteome</keyword>
<dbReference type="PANTHER" id="PTHR32305:SF15">
    <property type="entry name" value="PROTEIN RHSA-RELATED"/>
    <property type="match status" value="1"/>
</dbReference>